<evidence type="ECO:0000256" key="6">
    <source>
        <dbReference type="ARBA" id="ARBA00022519"/>
    </source>
</evidence>
<dbReference type="InterPro" id="IPR022792">
    <property type="entry name" value="T2SS_protein-GspN"/>
</dbReference>
<dbReference type="Proteomes" id="UP000196573">
    <property type="component" value="Unassembled WGS sequence"/>
</dbReference>
<reference evidence="11 12" key="1">
    <citation type="submission" date="2017-03" db="EMBL/GenBank/DDBJ databases">
        <authorList>
            <person name="Afonso C.L."/>
            <person name="Miller P.J."/>
            <person name="Scott M.A."/>
            <person name="Spackman E."/>
            <person name="Goraichik I."/>
            <person name="Dimitrov K.M."/>
            <person name="Suarez D.L."/>
            <person name="Swayne D.E."/>
        </authorList>
    </citation>
    <scope>NUCLEOTIDE SEQUENCE [LARGE SCALE GENOMIC DNA]</scope>
    <source>
        <strain evidence="11">SB41UT1</strain>
    </source>
</reference>
<sequence length="253" mass="27101">MRAGRKTALAGLAVLAFAGFMTAYAPAHLIHYAPLPAGLSINQPEGTIWSGKTSSVTYSSVQIPDVQWQVNPASLLTGQVEITFQAGGHQEAIMASGTLYLDQTTLTLDNVEGEADLNWLNQQLPRRNRIPAQLGGYAFLNLESLELNQTSCLALDGELTVNKGRINSVFGNLPLGSTEADLSCSGNQVKALFNQSSKQLNANGQLTLSPGRYALSTTIRPSSQMPKSMQQGLAMLGRKSADGSYAVSWNGRW</sequence>
<name>A0A1X7AGE2_9GAMM</name>
<protein>
    <recommendedName>
        <fullName evidence="3">Type II secretion system protein N</fullName>
    </recommendedName>
    <alternativeName>
        <fullName evidence="10">General secretion pathway protein N</fullName>
    </alternativeName>
</protein>
<keyword evidence="6" id="KW-0997">Cell inner membrane</keyword>
<evidence type="ECO:0000256" key="5">
    <source>
        <dbReference type="ARBA" id="ARBA00022475"/>
    </source>
</evidence>
<evidence type="ECO:0000256" key="10">
    <source>
        <dbReference type="ARBA" id="ARBA00030772"/>
    </source>
</evidence>
<gene>
    <name evidence="11" type="primary">outN</name>
    <name evidence="11" type="ORF">EHSB41UT_01054</name>
</gene>
<proteinExistence type="inferred from homology"/>
<dbReference type="GO" id="GO:0005886">
    <property type="term" value="C:plasma membrane"/>
    <property type="evidence" value="ECO:0007669"/>
    <property type="project" value="UniProtKB-SubCell"/>
</dbReference>
<dbReference type="RefSeq" id="WP_087107599.1">
    <property type="nucleotide sequence ID" value="NZ_CBCSCN010000001.1"/>
</dbReference>
<keyword evidence="8" id="KW-0653">Protein transport</keyword>
<dbReference type="AlphaFoldDB" id="A0A1X7AGE2"/>
<evidence type="ECO:0000256" key="8">
    <source>
        <dbReference type="ARBA" id="ARBA00022927"/>
    </source>
</evidence>
<evidence type="ECO:0000256" key="2">
    <source>
        <dbReference type="ARBA" id="ARBA00007208"/>
    </source>
</evidence>
<organism evidence="11 12">
    <name type="scientific">Parendozoicomonas haliclonae</name>
    <dbReference type="NCBI Taxonomy" id="1960125"/>
    <lineage>
        <taxon>Bacteria</taxon>
        <taxon>Pseudomonadati</taxon>
        <taxon>Pseudomonadota</taxon>
        <taxon>Gammaproteobacteria</taxon>
        <taxon>Oceanospirillales</taxon>
        <taxon>Endozoicomonadaceae</taxon>
        <taxon>Parendozoicomonas</taxon>
    </lineage>
</organism>
<comment type="similarity">
    <text evidence="2">Belongs to the GSP N family.</text>
</comment>
<evidence type="ECO:0000313" key="12">
    <source>
        <dbReference type="Proteomes" id="UP000196573"/>
    </source>
</evidence>
<evidence type="ECO:0000256" key="7">
    <source>
        <dbReference type="ARBA" id="ARBA00022692"/>
    </source>
</evidence>
<evidence type="ECO:0000256" key="3">
    <source>
        <dbReference type="ARBA" id="ARBA00021563"/>
    </source>
</evidence>
<dbReference type="GO" id="GO:0015627">
    <property type="term" value="C:type II protein secretion system complex"/>
    <property type="evidence" value="ECO:0007669"/>
    <property type="project" value="InterPro"/>
</dbReference>
<keyword evidence="12" id="KW-1185">Reference proteome</keyword>
<evidence type="ECO:0000313" key="11">
    <source>
        <dbReference type="EMBL" id="SMA39533.1"/>
    </source>
</evidence>
<keyword evidence="4" id="KW-0813">Transport</keyword>
<keyword evidence="5" id="KW-1003">Cell membrane</keyword>
<dbReference type="Pfam" id="PF01203">
    <property type="entry name" value="T2SSN"/>
    <property type="match status" value="1"/>
</dbReference>
<evidence type="ECO:0000256" key="4">
    <source>
        <dbReference type="ARBA" id="ARBA00022448"/>
    </source>
</evidence>
<evidence type="ECO:0000256" key="1">
    <source>
        <dbReference type="ARBA" id="ARBA00004533"/>
    </source>
</evidence>
<comment type="subcellular location">
    <subcellularLocation>
        <location evidence="1">Cell inner membrane</location>
    </subcellularLocation>
</comment>
<dbReference type="OrthoDB" id="6193303at2"/>
<dbReference type="EMBL" id="FWPT01000002">
    <property type="protein sequence ID" value="SMA39533.1"/>
    <property type="molecule type" value="Genomic_DNA"/>
</dbReference>
<accession>A0A1X7AGE2</accession>
<evidence type="ECO:0000256" key="9">
    <source>
        <dbReference type="ARBA" id="ARBA00023136"/>
    </source>
</evidence>
<keyword evidence="7" id="KW-0812">Transmembrane</keyword>
<dbReference type="GO" id="GO:0015628">
    <property type="term" value="P:protein secretion by the type II secretion system"/>
    <property type="evidence" value="ECO:0007669"/>
    <property type="project" value="InterPro"/>
</dbReference>
<keyword evidence="9" id="KW-0472">Membrane</keyword>